<comment type="cofactor">
    <cofactor evidence="1">
        <name>FMN</name>
        <dbReference type="ChEBI" id="CHEBI:58210"/>
    </cofactor>
</comment>
<evidence type="ECO:0000256" key="4">
    <source>
        <dbReference type="ARBA" id="ARBA00022630"/>
    </source>
</evidence>
<dbReference type="STRING" id="1884381.SAMN05518846_12817"/>
<evidence type="ECO:0000256" key="6">
    <source>
        <dbReference type="ARBA" id="ARBA00022723"/>
    </source>
</evidence>
<evidence type="ECO:0000256" key="1">
    <source>
        <dbReference type="ARBA" id="ARBA00001917"/>
    </source>
</evidence>
<dbReference type="InterPro" id="IPR023753">
    <property type="entry name" value="FAD/NAD-binding_dom"/>
</dbReference>
<evidence type="ECO:0000256" key="8">
    <source>
        <dbReference type="ARBA" id="ARBA00023004"/>
    </source>
</evidence>
<dbReference type="RefSeq" id="WP_092277280.1">
    <property type="nucleotide sequence ID" value="NZ_FORT01000028.1"/>
</dbReference>
<evidence type="ECO:0000256" key="2">
    <source>
        <dbReference type="ARBA" id="ARBA00001966"/>
    </source>
</evidence>
<dbReference type="GO" id="GO:0010181">
    <property type="term" value="F:FMN binding"/>
    <property type="evidence" value="ECO:0007669"/>
    <property type="project" value="InterPro"/>
</dbReference>
<reference evidence="13" key="1">
    <citation type="submission" date="2016-10" db="EMBL/GenBank/DDBJ databases">
        <authorList>
            <person name="Varghese N."/>
            <person name="Submissions S."/>
        </authorList>
    </citation>
    <scope>NUCLEOTIDE SEQUENCE [LARGE SCALE GENOMIC DNA]</scope>
    <source>
        <strain evidence="13">OK042</strain>
    </source>
</reference>
<dbReference type="Proteomes" id="UP000198915">
    <property type="component" value="Unassembled WGS sequence"/>
</dbReference>
<keyword evidence="6" id="KW-0479">Metal-binding</keyword>
<organism evidence="12 13">
    <name type="scientific">Brevibacillus centrosporus</name>
    <dbReference type="NCBI Taxonomy" id="54910"/>
    <lineage>
        <taxon>Bacteria</taxon>
        <taxon>Bacillati</taxon>
        <taxon>Bacillota</taxon>
        <taxon>Bacilli</taxon>
        <taxon>Bacillales</taxon>
        <taxon>Paenibacillaceae</taxon>
        <taxon>Brevibacillus</taxon>
    </lineage>
</organism>
<dbReference type="PRINTS" id="PR00368">
    <property type="entry name" value="FADPNR"/>
</dbReference>
<dbReference type="SUPFAM" id="SSF51395">
    <property type="entry name" value="FMN-linked oxidoreductases"/>
    <property type="match status" value="1"/>
</dbReference>
<feature type="domain" description="FAD/NAD(P)-binding" evidence="11">
    <location>
        <begin position="344"/>
        <end position="580"/>
    </location>
</feature>
<dbReference type="SUPFAM" id="SSF51905">
    <property type="entry name" value="FAD/NAD(P)-binding domain"/>
    <property type="match status" value="1"/>
</dbReference>
<accession>A0A1I4E476</accession>
<dbReference type="PRINTS" id="PR00469">
    <property type="entry name" value="PNDRDTASEII"/>
</dbReference>
<dbReference type="PANTHER" id="PTHR42917">
    <property type="entry name" value="2,4-DIENOYL-COA REDUCTASE"/>
    <property type="match status" value="1"/>
</dbReference>
<dbReference type="InterPro" id="IPR036188">
    <property type="entry name" value="FAD/NAD-bd_sf"/>
</dbReference>
<proteinExistence type="inferred from homology"/>
<evidence type="ECO:0000256" key="5">
    <source>
        <dbReference type="ARBA" id="ARBA00022643"/>
    </source>
</evidence>
<comment type="cofactor">
    <cofactor evidence="2">
        <name>[4Fe-4S] cluster</name>
        <dbReference type="ChEBI" id="CHEBI:49883"/>
    </cofactor>
</comment>
<dbReference type="Gene3D" id="3.40.50.720">
    <property type="entry name" value="NAD(P)-binding Rossmann-like Domain"/>
    <property type="match status" value="1"/>
</dbReference>
<dbReference type="Pfam" id="PF07992">
    <property type="entry name" value="Pyr_redox_2"/>
    <property type="match status" value="1"/>
</dbReference>
<dbReference type="GO" id="GO:0016491">
    <property type="term" value="F:oxidoreductase activity"/>
    <property type="evidence" value="ECO:0007669"/>
    <property type="project" value="UniProtKB-KW"/>
</dbReference>
<evidence type="ECO:0000256" key="9">
    <source>
        <dbReference type="ARBA" id="ARBA00023014"/>
    </source>
</evidence>
<gene>
    <name evidence="12" type="ORF">SAMN05518846_12817</name>
</gene>
<dbReference type="Gene3D" id="3.50.50.60">
    <property type="entry name" value="FAD/NAD(P)-binding domain"/>
    <property type="match status" value="1"/>
</dbReference>
<name>A0A1I4E476_9BACL</name>
<evidence type="ECO:0000256" key="3">
    <source>
        <dbReference type="ARBA" id="ARBA00011048"/>
    </source>
</evidence>
<keyword evidence="8" id="KW-0408">Iron</keyword>
<dbReference type="SUPFAM" id="SSF51971">
    <property type="entry name" value="Nucleotide-binding domain"/>
    <property type="match status" value="1"/>
</dbReference>
<evidence type="ECO:0000313" key="13">
    <source>
        <dbReference type="Proteomes" id="UP000198915"/>
    </source>
</evidence>
<keyword evidence="4" id="KW-0285">Flavoprotein</keyword>
<evidence type="ECO:0000259" key="11">
    <source>
        <dbReference type="Pfam" id="PF07992"/>
    </source>
</evidence>
<sequence length="623" mass="69695">MSKKCSKLLDGYMGLIIVENVCVDFPLGSNGTTQLRIDHDRYIPKLYQLTETIHRHGACVAIQLNHAGGEAVPSRIGDLQPVSASDIPSDYEGAIPRPLEIEEIYQIADSFAKAAKRVKIAGFDAVEIHAGHSYLICQFLSPLYNKRTDEFGGSLENRTRFAKIILEIVREAVGANFPISFRFSADDFSEGGNTLEDTLKMLEYLESEIDLINVSAGVNESMHFQIDHMSLADGWRSYLARAFKQKYKKPTMTTGNIHNPLVAEEILTNGDADLIGSGRGLIADPKWPLKLLNNQNDDIRKCISCNIGCSGHRMGLNRPIRCTVNPDLINDDEYKKHKVKKHTNVVVIGAGTAGLEAACTAAEVGCQVFLFEENKYLGGLATEMSRLPEKRRIADFPEYLKKRSEKLRNLIIFAGQKASIEQIENLKPDIIVNATGAKVSLPPIKGIAELVDKKDSNIFSIKKFLDSIDDFQEIEQKRVLIAGGGSVGLDVLEYFAHRGAAVTIFDRSSEIGRDLDIVSRTFIFQLMRNYKVDVLYNTTLIEVNKESFSLLKNGNIIDEYFDYGFVCLGMESENALLTEVQDYFKQKKIEIINIGDSRLPRKILEGVQEGRDIIMTLRKLERL</sequence>
<dbReference type="PANTHER" id="PTHR42917:SF2">
    <property type="entry name" value="2,4-DIENOYL-COA REDUCTASE [(2E)-ENOYL-COA-PRODUCING]"/>
    <property type="match status" value="1"/>
</dbReference>
<dbReference type="CDD" id="cd02803">
    <property type="entry name" value="OYE_like_FMN_family"/>
    <property type="match status" value="1"/>
</dbReference>
<dbReference type="Gene3D" id="3.20.20.70">
    <property type="entry name" value="Aldolase class I"/>
    <property type="match status" value="1"/>
</dbReference>
<comment type="similarity">
    <text evidence="3">In the N-terminal section; belongs to the NADH:flavin oxidoreductase/NADH oxidase family.</text>
</comment>
<dbReference type="InterPro" id="IPR013785">
    <property type="entry name" value="Aldolase_TIM"/>
</dbReference>
<dbReference type="GO" id="GO:0051536">
    <property type="term" value="F:iron-sulfur cluster binding"/>
    <property type="evidence" value="ECO:0007669"/>
    <property type="project" value="UniProtKB-KW"/>
</dbReference>
<feature type="domain" description="NADH:flavin oxidoreductase/NADH oxidase N-terminal" evidence="10">
    <location>
        <begin position="13"/>
        <end position="297"/>
    </location>
</feature>
<keyword evidence="7" id="KW-0560">Oxidoreductase</keyword>
<keyword evidence="13" id="KW-1185">Reference proteome</keyword>
<keyword evidence="5" id="KW-0288">FMN</keyword>
<evidence type="ECO:0000259" key="10">
    <source>
        <dbReference type="Pfam" id="PF00724"/>
    </source>
</evidence>
<dbReference type="InterPro" id="IPR001155">
    <property type="entry name" value="OxRdtase_FMN_N"/>
</dbReference>
<dbReference type="EMBL" id="FORT01000028">
    <property type="protein sequence ID" value="SFK99959.1"/>
    <property type="molecule type" value="Genomic_DNA"/>
</dbReference>
<dbReference type="InterPro" id="IPR051793">
    <property type="entry name" value="NADH:flavin_oxidoreductase"/>
</dbReference>
<keyword evidence="9" id="KW-0411">Iron-sulfur</keyword>
<protein>
    <submittedName>
        <fullName evidence="12">2,4-dienoyl-CoA reductase</fullName>
    </submittedName>
</protein>
<evidence type="ECO:0000256" key="7">
    <source>
        <dbReference type="ARBA" id="ARBA00023002"/>
    </source>
</evidence>
<dbReference type="AlphaFoldDB" id="A0A1I4E476"/>
<dbReference type="GO" id="GO:0046872">
    <property type="term" value="F:metal ion binding"/>
    <property type="evidence" value="ECO:0007669"/>
    <property type="project" value="UniProtKB-KW"/>
</dbReference>
<dbReference type="Pfam" id="PF00724">
    <property type="entry name" value="Oxidored_FMN"/>
    <property type="match status" value="1"/>
</dbReference>
<evidence type="ECO:0000313" key="12">
    <source>
        <dbReference type="EMBL" id="SFK99959.1"/>
    </source>
</evidence>